<comment type="function">
    <text evidence="1 11">Catalyzes the synthesis of alpha-ribazole-5'-phosphate from nicotinate mononucleotide (NAMN) and 5,6-dimethylbenzimidazole (DMB).</text>
</comment>
<keyword evidence="7 11" id="KW-0328">Glycosyltransferase</keyword>
<dbReference type="SUPFAM" id="SSF52733">
    <property type="entry name" value="Nicotinate mononucleotide:5,6-dimethylbenzimidazole phosphoribosyltransferase (CobT)"/>
    <property type="match status" value="1"/>
</dbReference>
<keyword evidence="13" id="KW-1185">Reference proteome</keyword>
<evidence type="ECO:0000256" key="6">
    <source>
        <dbReference type="ARBA" id="ARBA00022573"/>
    </source>
</evidence>
<evidence type="ECO:0000256" key="9">
    <source>
        <dbReference type="ARBA" id="ARBA00030686"/>
    </source>
</evidence>
<comment type="pathway">
    <text evidence="2 11">Nucleoside biosynthesis; alpha-ribazole biosynthesis; alpha-ribazole from 5,6-dimethylbenzimidazole: step 1/2.</text>
</comment>
<dbReference type="Proteomes" id="UP001254848">
    <property type="component" value="Unassembled WGS sequence"/>
</dbReference>
<evidence type="ECO:0000256" key="8">
    <source>
        <dbReference type="ARBA" id="ARBA00022679"/>
    </source>
</evidence>
<dbReference type="CDD" id="cd02439">
    <property type="entry name" value="DMB-PRT_CobT"/>
    <property type="match status" value="1"/>
</dbReference>
<evidence type="ECO:0000256" key="11">
    <source>
        <dbReference type="HAMAP-Rule" id="MF_00230"/>
    </source>
</evidence>
<dbReference type="NCBIfam" id="NF000996">
    <property type="entry name" value="PRK00105.1"/>
    <property type="match status" value="1"/>
</dbReference>
<dbReference type="EMBL" id="JAUOZS010000001">
    <property type="protein sequence ID" value="MDT8900451.1"/>
    <property type="molecule type" value="Genomic_DNA"/>
</dbReference>
<dbReference type="InterPro" id="IPR003200">
    <property type="entry name" value="Nict_dMeBzImd_PRibTrfase"/>
</dbReference>
<name>A0ABU3NUF8_9FIRM</name>
<feature type="active site" description="Proton acceptor" evidence="11">
    <location>
        <position position="316"/>
    </location>
</feature>
<evidence type="ECO:0000256" key="5">
    <source>
        <dbReference type="ARBA" id="ARBA00015486"/>
    </source>
</evidence>
<evidence type="ECO:0000256" key="1">
    <source>
        <dbReference type="ARBA" id="ARBA00002197"/>
    </source>
</evidence>
<sequence>MLKDTIAAIGPLDETAMADCQLRIDNLTKPLGSLHGLERLAVLMAGITGRARPRDLVKHIILMAADHGVAAEGVSAYPREVTPQMVMNFCNGGAAINAFARHAGAQLILVDIGVAVELPPMPGLYREKVAPGTANIALGPAMTREQALRAIDVGIRMARVAVSKGAGVIGLGEMGIGNTTPSTAIIASYSERQHTELTGRGTGLSAAAIAHKADIIARALAVNRPDPADPLDVLAKVGGFEIAGLVGVILGAAAGRAAVVIDGIITSAAALLAVKLAPAAGRYLVGSHFSCEPAHREALKLIGLDAYLHLNMRLGEGTGAALGMRLIDAGLHVLNDMKTFGEAAVAVAQDGPGALRQSADIV</sequence>
<dbReference type="EC" id="2.4.2.21" evidence="4 11"/>
<protein>
    <recommendedName>
        <fullName evidence="5 11">Nicotinate-nucleotide--dimethylbenzimidazole phosphoribosyltransferase</fullName>
        <shortName evidence="11">NN:DBI PRT</shortName>
        <ecNumber evidence="4 11">2.4.2.21</ecNumber>
    </recommendedName>
    <alternativeName>
        <fullName evidence="9 11">N(1)-alpha-phosphoribosyltransferase</fullName>
    </alternativeName>
</protein>
<organism evidence="12 13">
    <name type="scientific">Anaeroselena agilis</name>
    <dbReference type="NCBI Taxonomy" id="3063788"/>
    <lineage>
        <taxon>Bacteria</taxon>
        <taxon>Bacillati</taxon>
        <taxon>Bacillota</taxon>
        <taxon>Negativicutes</taxon>
        <taxon>Acetonemataceae</taxon>
        <taxon>Anaeroselena</taxon>
    </lineage>
</organism>
<proteinExistence type="inferred from homology"/>
<dbReference type="Pfam" id="PF02277">
    <property type="entry name" value="DBI_PRT"/>
    <property type="match status" value="1"/>
</dbReference>
<evidence type="ECO:0000256" key="2">
    <source>
        <dbReference type="ARBA" id="ARBA00005049"/>
    </source>
</evidence>
<dbReference type="GO" id="GO:0008939">
    <property type="term" value="F:nicotinate-nucleotide-dimethylbenzimidazole phosphoribosyltransferase activity"/>
    <property type="evidence" value="ECO:0007669"/>
    <property type="project" value="UniProtKB-EC"/>
</dbReference>
<comment type="similarity">
    <text evidence="3 11">Belongs to the CobT family.</text>
</comment>
<comment type="caution">
    <text evidence="12">The sequence shown here is derived from an EMBL/GenBank/DDBJ whole genome shotgun (WGS) entry which is preliminary data.</text>
</comment>
<keyword evidence="8 11" id="KW-0808">Transferase</keyword>
<gene>
    <name evidence="11 12" type="primary">cobT</name>
    <name evidence="12" type="ORF">Q4T40_04235</name>
</gene>
<evidence type="ECO:0000256" key="3">
    <source>
        <dbReference type="ARBA" id="ARBA00007110"/>
    </source>
</evidence>
<dbReference type="RefSeq" id="WP_413778996.1">
    <property type="nucleotide sequence ID" value="NZ_JAUOZS010000001.1"/>
</dbReference>
<evidence type="ECO:0000256" key="10">
    <source>
        <dbReference type="ARBA" id="ARBA00047340"/>
    </source>
</evidence>
<comment type="catalytic activity">
    <reaction evidence="10 11">
        <text>5,6-dimethylbenzimidazole + nicotinate beta-D-ribonucleotide = alpha-ribazole 5'-phosphate + nicotinate + H(+)</text>
        <dbReference type="Rhea" id="RHEA:11196"/>
        <dbReference type="ChEBI" id="CHEBI:15378"/>
        <dbReference type="ChEBI" id="CHEBI:15890"/>
        <dbReference type="ChEBI" id="CHEBI:32544"/>
        <dbReference type="ChEBI" id="CHEBI:57502"/>
        <dbReference type="ChEBI" id="CHEBI:57918"/>
        <dbReference type="EC" id="2.4.2.21"/>
    </reaction>
</comment>
<dbReference type="NCBIfam" id="TIGR03160">
    <property type="entry name" value="cobT_DBIPRT"/>
    <property type="match status" value="1"/>
</dbReference>
<accession>A0ABU3NUF8</accession>
<evidence type="ECO:0000256" key="7">
    <source>
        <dbReference type="ARBA" id="ARBA00022676"/>
    </source>
</evidence>
<evidence type="ECO:0000313" key="13">
    <source>
        <dbReference type="Proteomes" id="UP001254848"/>
    </source>
</evidence>
<dbReference type="InterPro" id="IPR017846">
    <property type="entry name" value="Nict_dMeBzImd_PRibTrfase_bact"/>
</dbReference>
<evidence type="ECO:0000313" key="12">
    <source>
        <dbReference type="EMBL" id="MDT8900451.1"/>
    </source>
</evidence>
<dbReference type="Gene3D" id="1.10.1610.10">
    <property type="match status" value="1"/>
</dbReference>
<keyword evidence="6 11" id="KW-0169">Cobalamin biosynthesis</keyword>
<dbReference type="InterPro" id="IPR023195">
    <property type="entry name" value="Nict_dMeBzImd_PRibTrfase_N"/>
</dbReference>
<dbReference type="Gene3D" id="3.40.50.10210">
    <property type="match status" value="1"/>
</dbReference>
<dbReference type="InterPro" id="IPR036087">
    <property type="entry name" value="Nict_dMeBzImd_PRibTrfase_sf"/>
</dbReference>
<dbReference type="HAMAP" id="MF_00230">
    <property type="entry name" value="CobT"/>
    <property type="match status" value="1"/>
</dbReference>
<dbReference type="PANTHER" id="PTHR43463:SF1">
    <property type="entry name" value="NICOTINATE-NUCLEOTIDE--DIMETHYLBENZIMIDAZOLE PHOSPHORIBOSYLTRANSFERASE"/>
    <property type="match status" value="1"/>
</dbReference>
<reference evidence="12 13" key="1">
    <citation type="submission" date="2023-07" db="EMBL/GenBank/DDBJ databases">
        <title>The novel representative of Negativicutes class, Anaeroselena agilis gen. nov. sp. nov.</title>
        <authorList>
            <person name="Prokofeva M.I."/>
            <person name="Elcheninov A.G."/>
            <person name="Klyukina A."/>
            <person name="Kublanov I.V."/>
            <person name="Frolov E.N."/>
            <person name="Podosokorskaya O.A."/>
        </authorList>
    </citation>
    <scope>NUCLEOTIDE SEQUENCE [LARGE SCALE GENOMIC DNA]</scope>
    <source>
        <strain evidence="12 13">4137-cl</strain>
    </source>
</reference>
<evidence type="ECO:0000256" key="4">
    <source>
        <dbReference type="ARBA" id="ARBA00011991"/>
    </source>
</evidence>
<dbReference type="PANTHER" id="PTHR43463">
    <property type="entry name" value="NICOTINATE-NUCLEOTIDE--DIMETHYLBENZIMIDAZOLE PHOSPHORIBOSYLTRANSFERASE"/>
    <property type="match status" value="1"/>
</dbReference>